<protein>
    <submittedName>
        <fullName evidence="1">Uncharacterized protein</fullName>
    </submittedName>
</protein>
<accession>A0A645GBH4</accession>
<reference evidence="1" key="1">
    <citation type="submission" date="2019-08" db="EMBL/GenBank/DDBJ databases">
        <authorList>
            <person name="Kucharzyk K."/>
            <person name="Murdoch R.W."/>
            <person name="Higgins S."/>
            <person name="Loffler F."/>
        </authorList>
    </citation>
    <scope>NUCLEOTIDE SEQUENCE</scope>
</reference>
<comment type="caution">
    <text evidence="1">The sequence shown here is derived from an EMBL/GenBank/DDBJ whole genome shotgun (WGS) entry which is preliminary data.</text>
</comment>
<organism evidence="1">
    <name type="scientific">bioreactor metagenome</name>
    <dbReference type="NCBI Taxonomy" id="1076179"/>
    <lineage>
        <taxon>unclassified sequences</taxon>
        <taxon>metagenomes</taxon>
        <taxon>ecological metagenomes</taxon>
    </lineage>
</organism>
<evidence type="ECO:0000313" key="1">
    <source>
        <dbReference type="EMBL" id="MPN23400.1"/>
    </source>
</evidence>
<proteinExistence type="predicted"/>
<gene>
    <name evidence="1" type="ORF">SDC9_170788</name>
</gene>
<name>A0A645GBH4_9ZZZZ</name>
<dbReference type="EMBL" id="VSSQ01071885">
    <property type="protein sequence ID" value="MPN23400.1"/>
    <property type="molecule type" value="Genomic_DNA"/>
</dbReference>
<dbReference type="AlphaFoldDB" id="A0A645GBH4"/>
<sequence length="149" mass="16354">MLISIASAPIRSTFEARYAISDAEEPHMEHISLQSRFLTCSSSHSHCSKCRSEYSIVLNMRYPSTNTRGETRCFASNVIVSVITAPAPASMQRWIDLPSRAQGPAAVITGFLSGIPIRSIGFNIAITSFPPSGSECEWFMLSLQCSFQT</sequence>